<dbReference type="AlphaFoldDB" id="A0A8H4QY19"/>
<dbReference type="FunFam" id="3.30.559.10:FF:000006">
    <property type="entry name" value="Dihydrolipoyllysine-residue succinyltransferase component of 2-oxoglutarate dehydrogenase complex, mitochondrial"/>
    <property type="match status" value="1"/>
</dbReference>
<evidence type="ECO:0000313" key="16">
    <source>
        <dbReference type="Proteomes" id="UP000521872"/>
    </source>
</evidence>
<keyword evidence="11" id="KW-0012">Acyltransferase</keyword>
<dbReference type="Gene3D" id="2.40.50.100">
    <property type="match status" value="1"/>
</dbReference>
<dbReference type="InterPro" id="IPR000089">
    <property type="entry name" value="Biotin_lipoyl"/>
</dbReference>
<evidence type="ECO:0000256" key="8">
    <source>
        <dbReference type="ARBA" id="ARBA00022823"/>
    </source>
</evidence>
<reference evidence="15 16" key="1">
    <citation type="submission" date="2019-12" db="EMBL/GenBank/DDBJ databases">
        <authorList>
            <person name="Floudas D."/>
            <person name="Bentzer J."/>
            <person name="Ahren D."/>
            <person name="Johansson T."/>
            <person name="Persson P."/>
            <person name="Tunlid A."/>
        </authorList>
    </citation>
    <scope>NUCLEOTIDE SEQUENCE [LARGE SCALE GENOMIC DNA]</scope>
    <source>
        <strain evidence="15 16">CBS 102.39</strain>
    </source>
</reference>
<evidence type="ECO:0000256" key="9">
    <source>
        <dbReference type="ARBA" id="ARBA00022946"/>
    </source>
</evidence>
<dbReference type="PROSITE" id="PS50968">
    <property type="entry name" value="BIOTINYL_LIPOYL"/>
    <property type="match status" value="1"/>
</dbReference>
<evidence type="ECO:0000256" key="1">
    <source>
        <dbReference type="ARBA" id="ARBA00001938"/>
    </source>
</evidence>
<dbReference type="CDD" id="cd06849">
    <property type="entry name" value="lipoyl_domain"/>
    <property type="match status" value="1"/>
</dbReference>
<comment type="pathway">
    <text evidence="3">Amino-acid degradation; L-lysine degradation via saccharopine pathway; glutaryl-CoA from L-lysine: step 6/6.</text>
</comment>
<dbReference type="EC" id="2.3.1.61" evidence="5"/>
<gene>
    <name evidence="15" type="ORF">D9613_009929</name>
</gene>
<evidence type="ECO:0000256" key="7">
    <source>
        <dbReference type="ARBA" id="ARBA00022679"/>
    </source>
</evidence>
<keyword evidence="6" id="KW-0816">Tricarboxylic acid cycle</keyword>
<dbReference type="InterPro" id="IPR006255">
    <property type="entry name" value="SucB"/>
</dbReference>
<comment type="caution">
    <text evidence="15">The sequence shown here is derived from an EMBL/GenBank/DDBJ whole genome shotgun (WGS) entry which is preliminary data.</text>
</comment>
<dbReference type="InterPro" id="IPR023213">
    <property type="entry name" value="CAT-like_dom_sf"/>
</dbReference>
<dbReference type="GO" id="GO:0004149">
    <property type="term" value="F:dihydrolipoyllysine-residue succinyltransferase activity"/>
    <property type="evidence" value="ECO:0007669"/>
    <property type="project" value="UniProtKB-EC"/>
</dbReference>
<dbReference type="GO" id="GO:0033512">
    <property type="term" value="P:L-lysine catabolic process to acetyl-CoA via saccharopine"/>
    <property type="evidence" value="ECO:0007669"/>
    <property type="project" value="UniProtKB-UniPathway"/>
</dbReference>
<dbReference type="InterPro" id="IPR011053">
    <property type="entry name" value="Single_hybrid_motif"/>
</dbReference>
<feature type="domain" description="Lipoyl-binding" evidence="14">
    <location>
        <begin position="44"/>
        <end position="119"/>
    </location>
</feature>
<feature type="compositionally biased region" description="Basic and acidic residues" evidence="13">
    <location>
        <begin position="132"/>
        <end position="152"/>
    </location>
</feature>
<dbReference type="SUPFAM" id="SSF52777">
    <property type="entry name" value="CoA-dependent acyltransferases"/>
    <property type="match status" value="1"/>
</dbReference>
<dbReference type="GO" id="GO:0005739">
    <property type="term" value="C:mitochondrion"/>
    <property type="evidence" value="ECO:0007669"/>
    <property type="project" value="UniProtKB-SubCell"/>
</dbReference>
<evidence type="ECO:0000256" key="10">
    <source>
        <dbReference type="ARBA" id="ARBA00023128"/>
    </source>
</evidence>
<dbReference type="InterPro" id="IPR003016">
    <property type="entry name" value="2-oxoA_DH_lipoyl-BS"/>
</dbReference>
<keyword evidence="7" id="KW-0808">Transferase</keyword>
<dbReference type="InterPro" id="IPR001078">
    <property type="entry name" value="2-oxoacid_DH_actylTfrase"/>
</dbReference>
<dbReference type="PANTHER" id="PTHR43416">
    <property type="entry name" value="DIHYDROLIPOYLLYSINE-RESIDUE SUCCINYLTRANSFERASE COMPONENT OF 2-OXOGLUTARATE DEHYDROGENASE COMPLEX, MITOCHONDRIAL-RELATED"/>
    <property type="match status" value="1"/>
</dbReference>
<keyword evidence="8" id="KW-0450">Lipoyl</keyword>
<evidence type="ECO:0000313" key="15">
    <source>
        <dbReference type="EMBL" id="KAF4618924.1"/>
    </source>
</evidence>
<keyword evidence="9" id="KW-0809">Transit peptide</keyword>
<evidence type="ECO:0000256" key="5">
    <source>
        <dbReference type="ARBA" id="ARBA00012945"/>
    </source>
</evidence>
<feature type="region of interest" description="Disordered" evidence="13">
    <location>
        <begin position="122"/>
        <end position="220"/>
    </location>
</feature>
<dbReference type="SUPFAM" id="SSF51230">
    <property type="entry name" value="Single hybrid motif"/>
    <property type="match status" value="1"/>
</dbReference>
<evidence type="ECO:0000256" key="13">
    <source>
        <dbReference type="SAM" id="MobiDB-lite"/>
    </source>
</evidence>
<evidence type="ECO:0000259" key="14">
    <source>
        <dbReference type="PROSITE" id="PS50968"/>
    </source>
</evidence>
<protein>
    <recommendedName>
        <fullName evidence="5">dihydrolipoyllysine-residue succinyltransferase</fullName>
        <ecNumber evidence="5">2.3.1.61</ecNumber>
    </recommendedName>
    <alternativeName>
        <fullName evidence="12">2-oxoglutarate dehydrogenase complex component E2</fullName>
    </alternativeName>
</protein>
<accession>A0A8H4QY19</accession>
<name>A0A8H4QY19_9AGAR</name>
<dbReference type="GO" id="GO:0045252">
    <property type="term" value="C:oxoglutarate dehydrogenase complex"/>
    <property type="evidence" value="ECO:0007669"/>
    <property type="project" value="InterPro"/>
</dbReference>
<dbReference type="Pfam" id="PF00364">
    <property type="entry name" value="Biotin_lipoyl"/>
    <property type="match status" value="1"/>
</dbReference>
<evidence type="ECO:0000256" key="6">
    <source>
        <dbReference type="ARBA" id="ARBA00022532"/>
    </source>
</evidence>
<dbReference type="PROSITE" id="PS00189">
    <property type="entry name" value="LIPOYL"/>
    <property type="match status" value="1"/>
</dbReference>
<comment type="subcellular location">
    <subcellularLocation>
        <location evidence="2">Mitochondrion</location>
    </subcellularLocation>
</comment>
<dbReference type="GO" id="GO:0006099">
    <property type="term" value="P:tricarboxylic acid cycle"/>
    <property type="evidence" value="ECO:0007669"/>
    <property type="project" value="UniProtKB-KW"/>
</dbReference>
<evidence type="ECO:0000256" key="4">
    <source>
        <dbReference type="ARBA" id="ARBA00007317"/>
    </source>
</evidence>
<feature type="compositionally biased region" description="Basic and acidic residues" evidence="13">
    <location>
        <begin position="172"/>
        <end position="201"/>
    </location>
</feature>
<organism evidence="15 16">
    <name type="scientific">Agrocybe pediades</name>
    <dbReference type="NCBI Taxonomy" id="84607"/>
    <lineage>
        <taxon>Eukaryota</taxon>
        <taxon>Fungi</taxon>
        <taxon>Dikarya</taxon>
        <taxon>Basidiomycota</taxon>
        <taxon>Agaricomycotina</taxon>
        <taxon>Agaricomycetes</taxon>
        <taxon>Agaricomycetidae</taxon>
        <taxon>Agaricales</taxon>
        <taxon>Agaricineae</taxon>
        <taxon>Strophariaceae</taxon>
        <taxon>Agrocybe</taxon>
    </lineage>
</organism>
<evidence type="ECO:0000256" key="3">
    <source>
        <dbReference type="ARBA" id="ARBA00005145"/>
    </source>
</evidence>
<evidence type="ECO:0000256" key="12">
    <source>
        <dbReference type="ARBA" id="ARBA00032406"/>
    </source>
</evidence>
<evidence type="ECO:0000256" key="11">
    <source>
        <dbReference type="ARBA" id="ARBA00023315"/>
    </source>
</evidence>
<dbReference type="InterPro" id="IPR050537">
    <property type="entry name" value="2-oxoacid_dehydrogenase"/>
</dbReference>
<keyword evidence="16" id="KW-1185">Reference proteome</keyword>
<proteinExistence type="inferred from homology"/>
<comment type="cofactor">
    <cofactor evidence="1">
        <name>(R)-lipoate</name>
        <dbReference type="ChEBI" id="CHEBI:83088"/>
    </cofactor>
</comment>
<dbReference type="NCBIfam" id="TIGR01347">
    <property type="entry name" value="sucB"/>
    <property type="match status" value="1"/>
</dbReference>
<dbReference type="EMBL" id="JAACJL010000017">
    <property type="protein sequence ID" value="KAF4618924.1"/>
    <property type="molecule type" value="Genomic_DNA"/>
</dbReference>
<dbReference type="NCBIfam" id="NF004309">
    <property type="entry name" value="PRK05704.1"/>
    <property type="match status" value="1"/>
</dbReference>
<dbReference type="UniPathway" id="UPA00868">
    <property type="reaction ID" value="UER00840"/>
</dbReference>
<dbReference type="Proteomes" id="UP000521872">
    <property type="component" value="Unassembled WGS sequence"/>
</dbReference>
<comment type="similarity">
    <text evidence="4">Belongs to the 2-oxoacid dehydrogenase family.</text>
</comment>
<dbReference type="Gene3D" id="3.30.559.10">
    <property type="entry name" value="Chloramphenicol acetyltransferase-like domain"/>
    <property type="match status" value="1"/>
</dbReference>
<sequence length="446" mass="48757">MLSQRIIAVARSRGVLRPKHLQDASKLMMRTRMAQFHSSRLLQAETVKVPQMAESISEGTLKTWSKQVGDSVAADEEVATIETDKIDVSVNAPTSGTIVKLLANEEDTVTVGQDLFVLEPGEVSKSSEPAPEPEKEEQKPSETPSEPKKQDSSEPSDQQTDKKLPPPPKPSGSDKKADSKPKEDKPSKKDEDKPKKKEDKSSPAAAAPKPPAGSRNETRVKMNRMRLRIAERLKQSQNAAASLTTFNEIDMSALVNMRKKYKDSVQKEHDVKLGFMSFFAKACTLALKEIPAANASIEGEEIVYRDYVDLSVAVATPKGLVTPVVRNAESMGLVDIEKEVAFLGKKARDGKLSLEDMAGGTFTISNGGVFGSLYGTPIINLPQSAVLGMHTIKDRPVVVDGQIVIRPIMVVALTYDHRLLDGREAVTFLVKVKEYLEDPAKMLLAV</sequence>
<dbReference type="Pfam" id="PF00198">
    <property type="entry name" value="2-oxoacid_dh"/>
    <property type="match status" value="1"/>
</dbReference>
<dbReference type="PANTHER" id="PTHR43416:SF5">
    <property type="entry name" value="DIHYDROLIPOYLLYSINE-RESIDUE SUCCINYLTRANSFERASE COMPONENT OF 2-OXOGLUTARATE DEHYDROGENASE COMPLEX, MITOCHONDRIAL"/>
    <property type="match status" value="1"/>
</dbReference>
<keyword evidence="10" id="KW-0496">Mitochondrion</keyword>
<evidence type="ECO:0000256" key="2">
    <source>
        <dbReference type="ARBA" id="ARBA00004173"/>
    </source>
</evidence>